<dbReference type="Gene3D" id="3.90.1200.10">
    <property type="match status" value="1"/>
</dbReference>
<sequence>MATPAPELVAVAEAFALPGVVSAIAPLGNGNVNDTYRVDTASGVCFVLQRLNTAVFPQPELVMQNLEALSAHAEQHPLIGQRWEVPRLIANRHTGRPWLLAEGQFWRLQSYIEEAVTVEAITNREQARQVGRGLGLFHLLIRELPPEQLADTLPGFHVTPTYLAAYDQALLCSPIGQDDREQWCAAFVEQRRELAPILEDANKAGLLQLRPIHGDPKINNVMLCAHTGTAVSMVDLDTVKPGLVHYDIGDCLRSACNPAGEEACEPDSVKFDLDLCETLLEGYLDAARTSLSDTDLDYIYVSVRLISFELGLRFLSDHLAGNVYFRTTHPNHNLARALVQFRLTESIEAQEEQIRQIVAKLR</sequence>
<evidence type="ECO:0000313" key="2">
    <source>
        <dbReference type="EMBL" id="PSJ06942.1"/>
    </source>
</evidence>
<protein>
    <submittedName>
        <fullName evidence="2">Aminoglycoside phosphotransferase</fullName>
    </submittedName>
</protein>
<dbReference type="RefSeq" id="WP_106501916.1">
    <property type="nucleotide sequence ID" value="NZ_PXXO01000002.1"/>
</dbReference>
<dbReference type="InterPro" id="IPR050249">
    <property type="entry name" value="Pseudomonas-type_ThrB"/>
</dbReference>
<dbReference type="PANTHER" id="PTHR21064">
    <property type="entry name" value="AMINOGLYCOSIDE PHOSPHOTRANSFERASE DOMAIN-CONTAINING PROTEIN-RELATED"/>
    <property type="match status" value="1"/>
</dbReference>
<reference evidence="2 3" key="1">
    <citation type="journal article" date="2018" name="Environ. Microbiol.">
        <title>Ecological and genomic features of two widespread freshwater picocyanobacteria.</title>
        <authorList>
            <person name="Cabello-Yeves P.J."/>
            <person name="Picazo A."/>
            <person name="Camacho A."/>
            <person name="Callieri C."/>
            <person name="Rosselli R."/>
            <person name="Roda-Garcia J.J."/>
            <person name="Coutinho F.H."/>
            <person name="Rodriguez-Valera F."/>
        </authorList>
    </citation>
    <scope>NUCLEOTIDE SEQUENCE [LARGE SCALE GENOMIC DNA]</scope>
    <source>
        <strain evidence="2 3">Tous</strain>
    </source>
</reference>
<keyword evidence="3" id="KW-1185">Reference proteome</keyword>
<dbReference type="AlphaFoldDB" id="A0A2P7N0F2"/>
<proteinExistence type="predicted"/>
<dbReference type="EMBL" id="PXXO01000002">
    <property type="protein sequence ID" value="PSJ06942.1"/>
    <property type="molecule type" value="Genomic_DNA"/>
</dbReference>
<dbReference type="InterPro" id="IPR002575">
    <property type="entry name" value="Aminoglycoside_PTrfase"/>
</dbReference>
<evidence type="ECO:0000313" key="3">
    <source>
        <dbReference type="Proteomes" id="UP000243002"/>
    </source>
</evidence>
<dbReference type="Pfam" id="PF01636">
    <property type="entry name" value="APH"/>
    <property type="match status" value="1"/>
</dbReference>
<dbReference type="OrthoDB" id="526037at2"/>
<feature type="domain" description="Aminoglycoside phosphotransferase" evidence="1">
    <location>
        <begin position="24"/>
        <end position="262"/>
    </location>
</feature>
<dbReference type="Proteomes" id="UP000243002">
    <property type="component" value="Unassembled WGS sequence"/>
</dbReference>
<dbReference type="InterPro" id="IPR011009">
    <property type="entry name" value="Kinase-like_dom_sf"/>
</dbReference>
<dbReference type="GO" id="GO:0016740">
    <property type="term" value="F:transferase activity"/>
    <property type="evidence" value="ECO:0007669"/>
    <property type="project" value="UniProtKB-KW"/>
</dbReference>
<accession>A0A2P7N0F2</accession>
<organism evidence="2 3">
    <name type="scientific">Cyanobium usitatum str. Tous</name>
    <dbReference type="NCBI Taxonomy" id="2116684"/>
    <lineage>
        <taxon>Bacteria</taxon>
        <taxon>Bacillati</taxon>
        <taxon>Cyanobacteriota</taxon>
        <taxon>Cyanophyceae</taxon>
        <taxon>Synechococcales</taxon>
        <taxon>Prochlorococcaceae</taxon>
        <taxon>Cyanobium</taxon>
    </lineage>
</organism>
<dbReference type="PANTHER" id="PTHR21064:SF5">
    <property type="entry name" value="SLR1880 PROTEIN"/>
    <property type="match status" value="1"/>
</dbReference>
<comment type="caution">
    <text evidence="2">The sequence shown here is derived from an EMBL/GenBank/DDBJ whole genome shotgun (WGS) entry which is preliminary data.</text>
</comment>
<dbReference type="SUPFAM" id="SSF56112">
    <property type="entry name" value="Protein kinase-like (PK-like)"/>
    <property type="match status" value="1"/>
</dbReference>
<evidence type="ECO:0000259" key="1">
    <source>
        <dbReference type="Pfam" id="PF01636"/>
    </source>
</evidence>
<keyword evidence="2" id="KW-0808">Transferase</keyword>
<gene>
    <name evidence="2" type="ORF">C7K55_03030</name>
</gene>
<name>A0A2P7N0F2_9CYAN</name>